<dbReference type="Pfam" id="PF06454">
    <property type="entry name" value="THH1_TOM1-3_dom"/>
    <property type="match status" value="1"/>
</dbReference>
<dbReference type="PANTHER" id="PTHR32102">
    <property type="entry name" value="DUF1084 DOMAIN-CONTAINING PROTEIN-RELATED"/>
    <property type="match status" value="1"/>
</dbReference>
<evidence type="ECO:0000259" key="2">
    <source>
        <dbReference type="Pfam" id="PF06454"/>
    </source>
</evidence>
<dbReference type="GeneID" id="14870986"/>
<organism evidence="3 4">
    <name type="scientific">Cavenderia fasciculata</name>
    <name type="common">Slime mold</name>
    <name type="synonym">Dictyostelium fasciculatum</name>
    <dbReference type="NCBI Taxonomy" id="261658"/>
    <lineage>
        <taxon>Eukaryota</taxon>
        <taxon>Amoebozoa</taxon>
        <taxon>Evosea</taxon>
        <taxon>Eumycetozoa</taxon>
        <taxon>Dictyostelia</taxon>
        <taxon>Acytosteliales</taxon>
        <taxon>Cavenderiaceae</taxon>
        <taxon>Cavenderia</taxon>
    </lineage>
</organism>
<keyword evidence="1" id="KW-0812">Transmembrane</keyword>
<dbReference type="RefSeq" id="XP_004357333.1">
    <property type="nucleotide sequence ID" value="XM_004357277.1"/>
</dbReference>
<dbReference type="EMBL" id="GL883017">
    <property type="protein sequence ID" value="EGG18871.1"/>
    <property type="molecule type" value="Genomic_DNA"/>
</dbReference>
<name>F4PZV7_CACFS</name>
<feature type="domain" description="THH1/TOM1/TOM3" evidence="2">
    <location>
        <begin position="395"/>
        <end position="575"/>
    </location>
</feature>
<gene>
    <name evidence="3" type="ORF">DFA_02610</name>
</gene>
<dbReference type="OrthoDB" id="26525at2759"/>
<keyword evidence="1" id="KW-1133">Transmembrane helix</keyword>
<proteinExistence type="predicted"/>
<dbReference type="AlphaFoldDB" id="F4PZV7"/>
<feature type="transmembrane region" description="Helical" evidence="1">
    <location>
        <begin position="548"/>
        <end position="568"/>
    </location>
</feature>
<evidence type="ECO:0000313" key="4">
    <source>
        <dbReference type="Proteomes" id="UP000007797"/>
    </source>
</evidence>
<dbReference type="InterPro" id="IPR009457">
    <property type="entry name" value="THH1/TOM1/TOM3_dom"/>
</dbReference>
<keyword evidence="4" id="KW-1185">Reference proteome</keyword>
<feature type="transmembrane region" description="Helical" evidence="1">
    <location>
        <begin position="442"/>
        <end position="461"/>
    </location>
</feature>
<feature type="transmembrane region" description="Helical" evidence="1">
    <location>
        <begin position="518"/>
        <end position="536"/>
    </location>
</feature>
<feature type="transmembrane region" description="Helical" evidence="1">
    <location>
        <begin position="401"/>
        <end position="422"/>
    </location>
</feature>
<sequence>MTDRRGCDLRNTFLDPNCEGVCQTDFIFNSKGEAVCEKDLEFSPIGCTNYTVATKQDCLAIGSKWRWYKLSLNKTNCENTLKVCYDNAGASTSYKNQTECLECNGEYKSPFTWKESYWVLGEDFYNTQWLSNSGWGQLNQWNHSINTNIIEKDVRNIMVTKFAPAAQSDLLCNVMPYVYSFKSLACDCSGDPNTPVNCYNNGTQSYLIGTAKVCNGWQEILVSGPLQLTVYKNSVPVNLGCIGIQASILPSPQFYRQEILSTDVLSNSIQRYMPYDIVVNNHSVIVGQLIGDGIQLDFTYNVGGGLGGELSEYSGQLESPAQICIDARSDIDKHFPVYDLAALKGGKWVPLNANVIVSFNDVSAGRICANVSYGLAYFPILRIDGWEDAVPKPLFTKVQEAFIYLIGIVFILTACYCAYSLFVQVWAGHRKTGTVKITLPRLLNALLFLFCMVRGLYLVLTPSESISAEKNLGGFYFLSEFPIYVFLSLFSSLVFYWADLMHNAKHGKFLERMRWPFIIVNTLMYIMFVVVISVYRRLDADEQYDMKIVYSTILSALCAIFIIGFWLYGGKLIIIQIQVLRIKNQSLNRNLRNT</sequence>
<protein>
    <recommendedName>
        <fullName evidence="2">THH1/TOM1/TOM3 domain-containing protein</fullName>
    </recommendedName>
</protein>
<dbReference type="KEGG" id="dfa:DFA_02610"/>
<accession>F4PZV7</accession>
<dbReference type="Proteomes" id="UP000007797">
    <property type="component" value="Unassembled WGS sequence"/>
</dbReference>
<dbReference type="PANTHER" id="PTHR32102:SF17">
    <property type="entry name" value="THH1_TOM1_TOM3 DOMAIN-CONTAINING PROTEIN"/>
    <property type="match status" value="1"/>
</dbReference>
<evidence type="ECO:0000313" key="3">
    <source>
        <dbReference type="EMBL" id="EGG18871.1"/>
    </source>
</evidence>
<keyword evidence="1" id="KW-0472">Membrane</keyword>
<feature type="transmembrane region" description="Helical" evidence="1">
    <location>
        <begin position="481"/>
        <end position="498"/>
    </location>
</feature>
<dbReference type="GO" id="GO:0006935">
    <property type="term" value="P:chemotaxis"/>
    <property type="evidence" value="ECO:0007669"/>
    <property type="project" value="TreeGrafter"/>
</dbReference>
<reference evidence="4" key="1">
    <citation type="journal article" date="2011" name="Genome Res.">
        <title>Phylogeny-wide analysis of social amoeba genomes highlights ancient origins for complex intercellular communication.</title>
        <authorList>
            <person name="Heidel A.J."/>
            <person name="Lawal H.M."/>
            <person name="Felder M."/>
            <person name="Schilde C."/>
            <person name="Helps N.R."/>
            <person name="Tunggal B."/>
            <person name="Rivero F."/>
            <person name="John U."/>
            <person name="Schleicher M."/>
            <person name="Eichinger L."/>
            <person name="Platzer M."/>
            <person name="Noegel A.A."/>
            <person name="Schaap P."/>
            <person name="Gloeckner G."/>
        </authorList>
    </citation>
    <scope>NUCLEOTIDE SEQUENCE [LARGE SCALE GENOMIC DNA]</scope>
    <source>
        <strain evidence="4">SH3</strain>
    </source>
</reference>
<evidence type="ECO:0000256" key="1">
    <source>
        <dbReference type="SAM" id="Phobius"/>
    </source>
</evidence>
<dbReference type="OMA" id="KTNCENT"/>